<proteinExistence type="predicted"/>
<evidence type="ECO:0000313" key="2">
    <source>
        <dbReference type="EMBL" id="CAA0815938.1"/>
    </source>
</evidence>
<gene>
    <name evidence="2" type="ORF">SHERM_15806</name>
</gene>
<protein>
    <submittedName>
        <fullName evidence="2">Uncharacterized protein</fullName>
    </submittedName>
</protein>
<name>A0A9N7R894_STRHE</name>
<evidence type="ECO:0000313" key="3">
    <source>
        <dbReference type="Proteomes" id="UP001153555"/>
    </source>
</evidence>
<accession>A0A9N7R894</accession>
<dbReference type="OrthoDB" id="1928932at2759"/>
<sequence length="84" mass="9518">MEPEYAGSGSDVAKPGIVWKQTAGHEEKKAAIAEEMKRMRRLPPNSSYAAHRLRLLDKIYQLLLAKRTNSQDEELELLFAGLHI</sequence>
<reference evidence="2" key="1">
    <citation type="submission" date="2019-12" db="EMBL/GenBank/DDBJ databases">
        <authorList>
            <person name="Scholes J."/>
        </authorList>
    </citation>
    <scope>NUCLEOTIDE SEQUENCE</scope>
</reference>
<feature type="region of interest" description="Disordered" evidence="1">
    <location>
        <begin position="1"/>
        <end position="25"/>
    </location>
</feature>
<keyword evidence="3" id="KW-1185">Reference proteome</keyword>
<organism evidence="2 3">
    <name type="scientific">Striga hermonthica</name>
    <name type="common">Purple witchweed</name>
    <name type="synonym">Buchnera hermonthica</name>
    <dbReference type="NCBI Taxonomy" id="68872"/>
    <lineage>
        <taxon>Eukaryota</taxon>
        <taxon>Viridiplantae</taxon>
        <taxon>Streptophyta</taxon>
        <taxon>Embryophyta</taxon>
        <taxon>Tracheophyta</taxon>
        <taxon>Spermatophyta</taxon>
        <taxon>Magnoliopsida</taxon>
        <taxon>eudicotyledons</taxon>
        <taxon>Gunneridae</taxon>
        <taxon>Pentapetalae</taxon>
        <taxon>asterids</taxon>
        <taxon>lamiids</taxon>
        <taxon>Lamiales</taxon>
        <taxon>Orobanchaceae</taxon>
        <taxon>Buchnereae</taxon>
        <taxon>Striga</taxon>
    </lineage>
</organism>
<comment type="caution">
    <text evidence="2">The sequence shown here is derived from an EMBL/GenBank/DDBJ whole genome shotgun (WGS) entry which is preliminary data.</text>
</comment>
<dbReference type="Proteomes" id="UP001153555">
    <property type="component" value="Unassembled WGS sequence"/>
</dbReference>
<dbReference type="EMBL" id="CACSLK010013932">
    <property type="protein sequence ID" value="CAA0815938.1"/>
    <property type="molecule type" value="Genomic_DNA"/>
</dbReference>
<evidence type="ECO:0000256" key="1">
    <source>
        <dbReference type="SAM" id="MobiDB-lite"/>
    </source>
</evidence>
<dbReference type="AlphaFoldDB" id="A0A9N7R894"/>